<dbReference type="InterPro" id="IPR027575">
    <property type="entry name" value="LD_lanti_pre"/>
</dbReference>
<dbReference type="EMBL" id="RJMB01000006">
    <property type="protein sequence ID" value="RNL85558.1"/>
    <property type="molecule type" value="Genomic_DNA"/>
</dbReference>
<proteinExistence type="predicted"/>
<dbReference type="RefSeq" id="WP_123200815.1">
    <property type="nucleotide sequence ID" value="NZ_RJMB01000006.1"/>
</dbReference>
<name>A0A3N0ECK0_9ACTN</name>
<evidence type="ECO:0000313" key="1">
    <source>
        <dbReference type="EMBL" id="RNL85558.1"/>
    </source>
</evidence>
<evidence type="ECO:0000313" key="2">
    <source>
        <dbReference type="Proteomes" id="UP000269198"/>
    </source>
</evidence>
<dbReference type="Proteomes" id="UP000269198">
    <property type="component" value="Unassembled WGS sequence"/>
</dbReference>
<accession>A0A3N0ECK0</accession>
<dbReference type="OrthoDB" id="3696992at2"/>
<dbReference type="NCBIfam" id="TIGR04363">
    <property type="entry name" value="LD_lanti_pre"/>
    <property type="match status" value="1"/>
</dbReference>
<sequence length="58" mass="5801">MSVTLDQLDESSPTDPLEGFTLQVRVIPDAVSDDGLVPCGTGDGCGQTCASACANSGV</sequence>
<dbReference type="AlphaFoldDB" id="A0A3N0ECK0"/>
<protein>
    <submittedName>
        <fullName evidence="1">FxLD family lantipeptide</fullName>
    </submittedName>
</protein>
<reference evidence="1 2" key="1">
    <citation type="submission" date="2018-11" db="EMBL/GenBank/DDBJ databases">
        <title>The genome draft of YIM 96095.</title>
        <authorList>
            <person name="Tang S.-K."/>
            <person name="Chunyu W.-X."/>
            <person name="Feng Y.-Z."/>
        </authorList>
    </citation>
    <scope>NUCLEOTIDE SEQUENCE [LARGE SCALE GENOMIC DNA]</scope>
    <source>
        <strain evidence="1 2">YIM 96095</strain>
    </source>
</reference>
<gene>
    <name evidence="1" type="primary">fxlA</name>
    <name evidence="1" type="ORF">EFW17_08790</name>
</gene>
<organism evidence="1 2">
    <name type="scientific">Halostreptopolyspora alba</name>
    <dbReference type="NCBI Taxonomy" id="2487137"/>
    <lineage>
        <taxon>Bacteria</taxon>
        <taxon>Bacillati</taxon>
        <taxon>Actinomycetota</taxon>
        <taxon>Actinomycetes</taxon>
        <taxon>Streptosporangiales</taxon>
        <taxon>Nocardiopsidaceae</taxon>
        <taxon>Halostreptopolyspora</taxon>
    </lineage>
</organism>
<comment type="caution">
    <text evidence="1">The sequence shown here is derived from an EMBL/GenBank/DDBJ whole genome shotgun (WGS) entry which is preliminary data.</text>
</comment>
<keyword evidence="2" id="KW-1185">Reference proteome</keyword>